<evidence type="ECO:0000313" key="1">
    <source>
        <dbReference type="EMBL" id="DAD67256.1"/>
    </source>
</evidence>
<organism evidence="1">
    <name type="scientific">Siphoviridae sp. ctXOZ1</name>
    <dbReference type="NCBI Taxonomy" id="2823585"/>
    <lineage>
        <taxon>Viruses</taxon>
        <taxon>Duplodnaviria</taxon>
        <taxon>Heunggongvirae</taxon>
        <taxon>Uroviricota</taxon>
        <taxon>Caudoviricetes</taxon>
    </lineage>
</organism>
<name>A0A8S5LBE6_9CAUD</name>
<proteinExistence type="predicted"/>
<dbReference type="EMBL" id="BK014672">
    <property type="protein sequence ID" value="DAD67256.1"/>
    <property type="molecule type" value="Genomic_DNA"/>
</dbReference>
<protein>
    <submittedName>
        <fullName evidence="1">Uncharacterized protein</fullName>
    </submittedName>
</protein>
<accession>A0A8S5LBE6</accession>
<reference evidence="1" key="1">
    <citation type="journal article" date="2021" name="Proc. Natl. Acad. Sci. U.S.A.">
        <title>A Catalog of Tens of Thousands of Viruses from Human Metagenomes Reveals Hidden Associations with Chronic Diseases.</title>
        <authorList>
            <person name="Tisza M.J."/>
            <person name="Buck C.B."/>
        </authorList>
    </citation>
    <scope>NUCLEOTIDE SEQUENCE</scope>
    <source>
        <strain evidence="1">CtXOZ1</strain>
    </source>
</reference>
<sequence>MSLPTPPGGCAPAPARHRDVVRLRPAVRVPKRTISCAPPDRSPSKE</sequence>